<organism evidence="1 2">
    <name type="scientific">Dechloromonas hankyongensis</name>
    <dbReference type="NCBI Taxonomy" id="2908002"/>
    <lineage>
        <taxon>Bacteria</taxon>
        <taxon>Pseudomonadati</taxon>
        <taxon>Pseudomonadota</taxon>
        <taxon>Betaproteobacteria</taxon>
        <taxon>Rhodocyclales</taxon>
        <taxon>Azonexaceae</taxon>
        <taxon>Dechloromonas</taxon>
    </lineage>
</organism>
<protein>
    <recommendedName>
        <fullName evidence="3">Replication initiation factor</fullName>
    </recommendedName>
</protein>
<keyword evidence="2" id="KW-1185">Reference proteome</keyword>
<evidence type="ECO:0008006" key="3">
    <source>
        <dbReference type="Google" id="ProtNLM"/>
    </source>
</evidence>
<gene>
    <name evidence="1" type="ORF">LZ012_11560</name>
</gene>
<reference evidence="1" key="1">
    <citation type="submission" date="2022-01" db="EMBL/GenBank/DDBJ databases">
        <authorList>
            <person name="Jo J.-H."/>
            <person name="Im W.-T."/>
        </authorList>
    </citation>
    <scope>NUCLEOTIDE SEQUENCE</scope>
    <source>
        <strain evidence="1">XY25</strain>
    </source>
</reference>
<proteinExistence type="predicted"/>
<dbReference type="RefSeq" id="WP_275710934.1">
    <property type="nucleotide sequence ID" value="NZ_JAKLTN010000002.1"/>
</dbReference>
<sequence>MSTACRHLLSGHDTIECAYYLAPLPECSLNYEQLAVEKETRRLAKIRRPLAIRLGNEEFLLAANGTKSGYPFLIENDCFSIQFGEFNKPNFFVTFRSFALWQFGALALHRRFLAWAASVGFSTFQPERLSRVDFTFDYQIDAIDFDEDSFVTSSTKDKQFRKNRKVQTFGFGEGDVVLRVYNKVDEITEKSSKTWFFDLWGCTENVWRIEWQIRKTWLRTFGIQTFADLTERQGDLLRVLVNDHTSLRIPTDDSNRSRWPIHPLWADLQSRVAEMDGLGIVKELDPLALLEERETRMAISIYGYLKRLGAIQGIKRKTPEIGFEESLAFLQKKLTRIHDDFAWENDVRRRYDEMRLGQW</sequence>
<accession>A0ABS9K3I6</accession>
<name>A0ABS9K3I6_9RHOO</name>
<dbReference type="EMBL" id="JAKLTN010000002">
    <property type="protein sequence ID" value="MCG2577629.1"/>
    <property type="molecule type" value="Genomic_DNA"/>
</dbReference>
<comment type="caution">
    <text evidence="1">The sequence shown here is derived from an EMBL/GenBank/DDBJ whole genome shotgun (WGS) entry which is preliminary data.</text>
</comment>
<dbReference type="Proteomes" id="UP001165384">
    <property type="component" value="Unassembled WGS sequence"/>
</dbReference>
<evidence type="ECO:0000313" key="2">
    <source>
        <dbReference type="Proteomes" id="UP001165384"/>
    </source>
</evidence>
<evidence type="ECO:0000313" key="1">
    <source>
        <dbReference type="EMBL" id="MCG2577629.1"/>
    </source>
</evidence>